<keyword evidence="3" id="KW-1185">Reference proteome</keyword>
<dbReference type="EMBL" id="DF973959">
    <property type="protein sequence ID" value="GAU43142.1"/>
    <property type="molecule type" value="Genomic_DNA"/>
</dbReference>
<dbReference type="Pfam" id="PF04059">
    <property type="entry name" value="RRM_2"/>
    <property type="match status" value="1"/>
</dbReference>
<feature type="domain" description="Mei2-like C-terminal RNA recognition motif" evidence="1">
    <location>
        <begin position="103"/>
        <end position="149"/>
    </location>
</feature>
<evidence type="ECO:0000313" key="3">
    <source>
        <dbReference type="Proteomes" id="UP000242715"/>
    </source>
</evidence>
<sequence>MVNSSVSGNAGVSILRNMLDNGSSNFIMRFPHILSPAFLGNGPYPGLLPTAMESLSDHVRSRWIHNNGNQVDRKKLFQLDLDNIKSDEDTRTTLMIKNIANNLVVPVDDILKFIKEMTFNEKKWHKFNSEKVACLFGLLAYARIQGKNAHPCEPFPKFKFDERI</sequence>
<proteinExistence type="predicted"/>
<evidence type="ECO:0000313" key="2">
    <source>
        <dbReference type="EMBL" id="GAU43142.1"/>
    </source>
</evidence>
<protein>
    <recommendedName>
        <fullName evidence="1">Mei2-like C-terminal RNA recognition motif domain-containing protein</fullName>
    </recommendedName>
</protein>
<accession>A0A2Z6P3W0</accession>
<evidence type="ECO:0000259" key="1">
    <source>
        <dbReference type="Pfam" id="PF04059"/>
    </source>
</evidence>
<dbReference type="OrthoDB" id="417481at2759"/>
<dbReference type="InterPro" id="IPR007201">
    <property type="entry name" value="Mei2-like_Rrm_C"/>
</dbReference>
<organism evidence="2 3">
    <name type="scientific">Trifolium subterraneum</name>
    <name type="common">Subterranean clover</name>
    <dbReference type="NCBI Taxonomy" id="3900"/>
    <lineage>
        <taxon>Eukaryota</taxon>
        <taxon>Viridiplantae</taxon>
        <taxon>Streptophyta</taxon>
        <taxon>Embryophyta</taxon>
        <taxon>Tracheophyta</taxon>
        <taxon>Spermatophyta</taxon>
        <taxon>Magnoliopsida</taxon>
        <taxon>eudicotyledons</taxon>
        <taxon>Gunneridae</taxon>
        <taxon>Pentapetalae</taxon>
        <taxon>rosids</taxon>
        <taxon>fabids</taxon>
        <taxon>Fabales</taxon>
        <taxon>Fabaceae</taxon>
        <taxon>Papilionoideae</taxon>
        <taxon>50 kb inversion clade</taxon>
        <taxon>NPAAA clade</taxon>
        <taxon>Hologalegina</taxon>
        <taxon>IRL clade</taxon>
        <taxon>Trifolieae</taxon>
        <taxon>Trifolium</taxon>
    </lineage>
</organism>
<dbReference type="Proteomes" id="UP000242715">
    <property type="component" value="Unassembled WGS sequence"/>
</dbReference>
<name>A0A2Z6P3W0_TRISU</name>
<dbReference type="AlphaFoldDB" id="A0A2Z6P3W0"/>
<gene>
    <name evidence="2" type="ORF">TSUD_246820</name>
</gene>
<reference evidence="3" key="1">
    <citation type="journal article" date="2017" name="Front. Plant Sci.">
        <title>Climate Clever Clovers: New Paradigm to Reduce the Environmental Footprint of Ruminants by Breeding Low Methanogenic Forages Utilizing Haplotype Variation.</title>
        <authorList>
            <person name="Kaur P."/>
            <person name="Appels R."/>
            <person name="Bayer P.E."/>
            <person name="Keeble-Gagnere G."/>
            <person name="Wang J."/>
            <person name="Hirakawa H."/>
            <person name="Shirasawa K."/>
            <person name="Vercoe P."/>
            <person name="Stefanova K."/>
            <person name="Durmic Z."/>
            <person name="Nichols P."/>
            <person name="Revell C."/>
            <person name="Isobe S.N."/>
            <person name="Edwards D."/>
            <person name="Erskine W."/>
        </authorList>
    </citation>
    <scope>NUCLEOTIDE SEQUENCE [LARGE SCALE GENOMIC DNA]</scope>
    <source>
        <strain evidence="3">cv. Daliak</strain>
    </source>
</reference>